<comment type="caution">
    <text evidence="2">The sequence shown here is derived from an EMBL/GenBank/DDBJ whole genome shotgun (WGS) entry which is preliminary data.</text>
</comment>
<keyword evidence="1" id="KW-0812">Transmembrane</keyword>
<keyword evidence="3" id="KW-1185">Reference proteome</keyword>
<protein>
    <submittedName>
        <fullName evidence="2">Uncharacterized protein</fullName>
    </submittedName>
</protein>
<dbReference type="EMBL" id="BFAV01000111">
    <property type="protein sequence ID" value="GBF33620.1"/>
    <property type="molecule type" value="Genomic_DNA"/>
</dbReference>
<gene>
    <name evidence="2" type="ORF">DCCM_2726</name>
</gene>
<feature type="transmembrane region" description="Helical" evidence="1">
    <location>
        <begin position="23"/>
        <end position="44"/>
    </location>
</feature>
<reference evidence="3" key="1">
    <citation type="submission" date="2018-02" db="EMBL/GenBank/DDBJ databases">
        <title>Genome sequence of Desulfocucumis palustris strain NAW-5.</title>
        <authorList>
            <person name="Watanabe M."/>
            <person name="Kojima H."/>
            <person name="Fukui M."/>
        </authorList>
    </citation>
    <scope>NUCLEOTIDE SEQUENCE [LARGE SCALE GENOMIC DNA]</scope>
    <source>
        <strain evidence="3">NAW-5</strain>
    </source>
</reference>
<keyword evidence="1" id="KW-1133">Transmembrane helix</keyword>
<dbReference type="Proteomes" id="UP000239549">
    <property type="component" value="Unassembled WGS sequence"/>
</dbReference>
<evidence type="ECO:0000313" key="3">
    <source>
        <dbReference type="Proteomes" id="UP000239549"/>
    </source>
</evidence>
<sequence>MKGGAKSINIIKKFFNLHLSERILWIILVVLTVGTVVSTIISIMR</sequence>
<dbReference type="AlphaFoldDB" id="A0A2L2XBW4"/>
<keyword evidence="1" id="KW-0472">Membrane</keyword>
<accession>A0A2L2XBW4</accession>
<proteinExistence type="predicted"/>
<evidence type="ECO:0000313" key="2">
    <source>
        <dbReference type="EMBL" id="GBF33620.1"/>
    </source>
</evidence>
<name>A0A2L2XBW4_9FIRM</name>
<organism evidence="2 3">
    <name type="scientific">Desulfocucumis palustris</name>
    <dbReference type="NCBI Taxonomy" id="1898651"/>
    <lineage>
        <taxon>Bacteria</taxon>
        <taxon>Bacillati</taxon>
        <taxon>Bacillota</taxon>
        <taxon>Clostridia</taxon>
        <taxon>Eubacteriales</taxon>
        <taxon>Desulfocucumaceae</taxon>
        <taxon>Desulfocucumis</taxon>
    </lineage>
</organism>
<evidence type="ECO:0000256" key="1">
    <source>
        <dbReference type="SAM" id="Phobius"/>
    </source>
</evidence>